<reference evidence="2" key="1">
    <citation type="submission" date="2020-05" db="EMBL/GenBank/DDBJ databases">
        <authorList>
            <person name="Chiriac C."/>
            <person name="Salcher M."/>
            <person name="Ghai R."/>
            <person name="Kavagutti S V."/>
        </authorList>
    </citation>
    <scope>NUCLEOTIDE SEQUENCE</scope>
</reference>
<organism evidence="2">
    <name type="scientific">freshwater metagenome</name>
    <dbReference type="NCBI Taxonomy" id="449393"/>
    <lineage>
        <taxon>unclassified sequences</taxon>
        <taxon>metagenomes</taxon>
        <taxon>ecological metagenomes</taxon>
    </lineage>
</organism>
<keyword evidence="1" id="KW-1133">Transmembrane helix</keyword>
<accession>A0A6J6IZS2</accession>
<protein>
    <submittedName>
        <fullName evidence="2">Unannotated protein</fullName>
    </submittedName>
</protein>
<proteinExistence type="predicted"/>
<keyword evidence="1" id="KW-0812">Transmembrane</keyword>
<gene>
    <name evidence="2" type="ORF">UFOPK2086_00271</name>
</gene>
<dbReference type="Gene3D" id="1.20.58.130">
    <property type="match status" value="1"/>
</dbReference>
<dbReference type="AlphaFoldDB" id="A0A6J6IZS2"/>
<evidence type="ECO:0000313" key="2">
    <source>
        <dbReference type="EMBL" id="CAB4630146.1"/>
    </source>
</evidence>
<feature type="transmembrane region" description="Helical" evidence="1">
    <location>
        <begin position="132"/>
        <end position="151"/>
    </location>
</feature>
<evidence type="ECO:0000256" key="1">
    <source>
        <dbReference type="SAM" id="Phobius"/>
    </source>
</evidence>
<keyword evidence="1" id="KW-0472">Membrane</keyword>
<sequence length="152" mass="16977">MSVDEISRIRLARRAVEVFGEAEAATLMEHLPLGGVSNLATKDDLKILGAELRLEMSELRSELRGEMSEIRADFGTLRGEFGTLRGEFGELKGDFGTLRGEFGELKGEFGTLRGEFGELRAYIEERFHRQTITMITTMSALMGILFVALKWA</sequence>
<dbReference type="EMBL" id="CAEZVQ010000018">
    <property type="protein sequence ID" value="CAB4630146.1"/>
    <property type="molecule type" value="Genomic_DNA"/>
</dbReference>
<name>A0A6J6IZS2_9ZZZZ</name>